<comment type="subunit">
    <text evidence="7">Monomer.</text>
</comment>
<feature type="binding site" evidence="7">
    <location>
        <position position="21"/>
    </location>
    <ligand>
        <name>tRNA</name>
        <dbReference type="ChEBI" id="CHEBI:17843"/>
    </ligand>
</feature>
<dbReference type="GO" id="GO:0004045">
    <property type="term" value="F:peptidyl-tRNA hydrolase activity"/>
    <property type="evidence" value="ECO:0007669"/>
    <property type="project" value="UniProtKB-UniRule"/>
</dbReference>
<protein>
    <recommendedName>
        <fullName evidence="6 7">Peptidyl-tRNA hydrolase</fullName>
        <shortName evidence="7">Pth</shortName>
        <ecNumber evidence="1 7">3.1.1.29</ecNumber>
    </recommendedName>
</protein>
<keyword evidence="4 7" id="KW-0694">RNA-binding</keyword>
<keyword evidence="2 7" id="KW-0820">tRNA-binding</keyword>
<dbReference type="Pfam" id="PF01195">
    <property type="entry name" value="Pept_tRNA_hydro"/>
    <property type="match status" value="1"/>
</dbReference>
<evidence type="ECO:0000313" key="11">
    <source>
        <dbReference type="Proteomes" id="UP000178315"/>
    </source>
</evidence>
<dbReference type="AlphaFoldDB" id="A0A1G2A7M4"/>
<dbReference type="EMBL" id="MHJU01000022">
    <property type="protein sequence ID" value="OGY72832.1"/>
    <property type="molecule type" value="Genomic_DNA"/>
</dbReference>
<accession>A0A1G2A7M4</accession>
<evidence type="ECO:0000313" key="10">
    <source>
        <dbReference type="EMBL" id="OGY72832.1"/>
    </source>
</evidence>
<dbReference type="Proteomes" id="UP000178315">
    <property type="component" value="Unassembled WGS sequence"/>
</dbReference>
<comment type="catalytic activity">
    <reaction evidence="7 8">
        <text>an N-acyl-L-alpha-aminoacyl-tRNA + H2O = an N-acyl-L-amino acid + a tRNA + H(+)</text>
        <dbReference type="Rhea" id="RHEA:54448"/>
        <dbReference type="Rhea" id="RHEA-COMP:10123"/>
        <dbReference type="Rhea" id="RHEA-COMP:13883"/>
        <dbReference type="ChEBI" id="CHEBI:15377"/>
        <dbReference type="ChEBI" id="CHEBI:15378"/>
        <dbReference type="ChEBI" id="CHEBI:59874"/>
        <dbReference type="ChEBI" id="CHEBI:78442"/>
        <dbReference type="ChEBI" id="CHEBI:138191"/>
        <dbReference type="EC" id="3.1.1.29"/>
    </reaction>
</comment>
<keyword evidence="7" id="KW-0963">Cytoplasm</keyword>
<proteinExistence type="inferred from homology"/>
<feature type="binding site" evidence="7">
    <location>
        <position position="77"/>
    </location>
    <ligand>
        <name>tRNA</name>
        <dbReference type="ChEBI" id="CHEBI:17843"/>
    </ligand>
</feature>
<dbReference type="GO" id="GO:0072344">
    <property type="term" value="P:rescue of stalled ribosome"/>
    <property type="evidence" value="ECO:0007669"/>
    <property type="project" value="UniProtKB-UniRule"/>
</dbReference>
<comment type="caution">
    <text evidence="10">The sequence shown here is derived from an EMBL/GenBank/DDBJ whole genome shotgun (WGS) entry which is preliminary data.</text>
</comment>
<evidence type="ECO:0000256" key="9">
    <source>
        <dbReference type="RuleBase" id="RU004320"/>
    </source>
</evidence>
<keyword evidence="3 7" id="KW-0378">Hydrolase</keyword>
<dbReference type="SUPFAM" id="SSF53178">
    <property type="entry name" value="Peptidyl-tRNA hydrolase-like"/>
    <property type="match status" value="1"/>
</dbReference>
<reference evidence="10 11" key="1">
    <citation type="journal article" date="2016" name="Nat. Commun.">
        <title>Thousands of microbial genomes shed light on interconnected biogeochemical processes in an aquifer system.</title>
        <authorList>
            <person name="Anantharaman K."/>
            <person name="Brown C.T."/>
            <person name="Hug L.A."/>
            <person name="Sharon I."/>
            <person name="Castelle C.J."/>
            <person name="Probst A.J."/>
            <person name="Thomas B.C."/>
            <person name="Singh A."/>
            <person name="Wilkins M.J."/>
            <person name="Karaoz U."/>
            <person name="Brodie E.L."/>
            <person name="Williams K.H."/>
            <person name="Hubbard S.S."/>
            <person name="Banfield J.F."/>
        </authorList>
    </citation>
    <scope>NUCLEOTIDE SEQUENCE [LARGE SCALE GENOMIC DNA]</scope>
</reference>
<dbReference type="PANTHER" id="PTHR17224">
    <property type="entry name" value="PEPTIDYL-TRNA HYDROLASE"/>
    <property type="match status" value="1"/>
</dbReference>
<sequence length="195" mass="21629">MSIANSNPRLILGLGNPGKKYEKTRHNIGFRVIDAIIAKLRITNYLPTGQAGELRKKFESEIVIIKNTIILAKPQTFMNNSGEAVLKIARFYKIKLDRIWIVYDDIDLQLGTLRIRKKGSSGGHNGVQSIIDKLGSREFQRFRLGVGPVPSEIDPADFVLSNFLKEEQKTADEMISSAALAITSALVEDTDDAEG</sequence>
<comment type="subcellular location">
    <subcellularLocation>
        <location evidence="7">Cytoplasm</location>
    </subcellularLocation>
</comment>
<feature type="site" description="Discriminates between blocked and unblocked aminoacyl-tRNA" evidence="7">
    <location>
        <position position="16"/>
    </location>
</feature>
<dbReference type="FunFam" id="3.40.50.1470:FF:000001">
    <property type="entry name" value="Peptidyl-tRNA hydrolase"/>
    <property type="match status" value="1"/>
</dbReference>
<dbReference type="GO" id="GO:0005737">
    <property type="term" value="C:cytoplasm"/>
    <property type="evidence" value="ECO:0007669"/>
    <property type="project" value="UniProtKB-SubCell"/>
</dbReference>
<evidence type="ECO:0000256" key="8">
    <source>
        <dbReference type="RuleBase" id="RU000673"/>
    </source>
</evidence>
<evidence type="ECO:0000256" key="3">
    <source>
        <dbReference type="ARBA" id="ARBA00022801"/>
    </source>
</evidence>
<feature type="binding site" evidence="7">
    <location>
        <position position="125"/>
    </location>
    <ligand>
        <name>tRNA</name>
        <dbReference type="ChEBI" id="CHEBI:17843"/>
    </ligand>
</feature>
<feature type="site" description="Stabilizes the basic form of H active site to accept a proton" evidence="7">
    <location>
        <position position="104"/>
    </location>
</feature>
<dbReference type="CDD" id="cd00462">
    <property type="entry name" value="PTH"/>
    <property type="match status" value="1"/>
</dbReference>
<dbReference type="GO" id="GO:0006515">
    <property type="term" value="P:protein quality control for misfolded or incompletely synthesized proteins"/>
    <property type="evidence" value="ECO:0007669"/>
    <property type="project" value="UniProtKB-UniRule"/>
</dbReference>
<evidence type="ECO:0000256" key="6">
    <source>
        <dbReference type="ARBA" id="ARBA00050038"/>
    </source>
</evidence>
<evidence type="ECO:0000256" key="1">
    <source>
        <dbReference type="ARBA" id="ARBA00013260"/>
    </source>
</evidence>
<dbReference type="InterPro" id="IPR018171">
    <property type="entry name" value="Pept_tRNA_hydro_CS"/>
</dbReference>
<name>A0A1G2A7M4_9BACT</name>
<dbReference type="Gene3D" id="3.40.50.1470">
    <property type="entry name" value="Peptidyl-tRNA hydrolase"/>
    <property type="match status" value="1"/>
</dbReference>
<dbReference type="PANTHER" id="PTHR17224:SF1">
    <property type="entry name" value="PEPTIDYL-TRNA HYDROLASE"/>
    <property type="match status" value="1"/>
</dbReference>
<feature type="active site" description="Proton acceptor" evidence="7">
    <location>
        <position position="26"/>
    </location>
</feature>
<evidence type="ECO:0000256" key="5">
    <source>
        <dbReference type="ARBA" id="ARBA00038063"/>
    </source>
</evidence>
<comment type="similarity">
    <text evidence="5 7 9">Belongs to the PTH family.</text>
</comment>
<dbReference type="InterPro" id="IPR036416">
    <property type="entry name" value="Pept_tRNA_hydro_sf"/>
</dbReference>
<dbReference type="GO" id="GO:0000049">
    <property type="term" value="F:tRNA binding"/>
    <property type="evidence" value="ECO:0007669"/>
    <property type="project" value="UniProtKB-UniRule"/>
</dbReference>
<comment type="function">
    <text evidence="7">Hydrolyzes ribosome-free peptidyl-tRNAs (with 1 or more amino acids incorporated), which drop off the ribosome during protein synthesis, or as a result of ribosome stalling.</text>
</comment>
<evidence type="ECO:0000256" key="4">
    <source>
        <dbReference type="ARBA" id="ARBA00022884"/>
    </source>
</evidence>
<gene>
    <name evidence="7" type="primary">pth</name>
    <name evidence="10" type="ORF">A3H61_04555</name>
</gene>
<dbReference type="InterPro" id="IPR001328">
    <property type="entry name" value="Pept_tRNA_hydro"/>
</dbReference>
<dbReference type="EC" id="3.1.1.29" evidence="1 7"/>
<dbReference type="NCBIfam" id="TIGR00447">
    <property type="entry name" value="pth"/>
    <property type="match status" value="1"/>
</dbReference>
<feature type="binding site" evidence="7">
    <location>
        <position position="79"/>
    </location>
    <ligand>
        <name>tRNA</name>
        <dbReference type="ChEBI" id="CHEBI:17843"/>
    </ligand>
</feature>
<evidence type="ECO:0000256" key="2">
    <source>
        <dbReference type="ARBA" id="ARBA00022555"/>
    </source>
</evidence>
<dbReference type="PROSITE" id="PS01195">
    <property type="entry name" value="PEPT_TRNA_HYDROL_1"/>
    <property type="match status" value="1"/>
</dbReference>
<comment type="function">
    <text evidence="7">Catalyzes the release of premature peptidyl moieties from peptidyl-tRNA molecules trapped in stalled 50S ribosomal subunits, and thus maintains levels of free tRNAs and 50S ribosomes.</text>
</comment>
<evidence type="ECO:0000256" key="7">
    <source>
        <dbReference type="HAMAP-Rule" id="MF_00083"/>
    </source>
</evidence>
<dbReference type="HAMAP" id="MF_00083">
    <property type="entry name" value="Pept_tRNA_hydro_bact"/>
    <property type="match status" value="1"/>
</dbReference>
<organism evidence="10 11">
    <name type="scientific">Candidatus Jacksonbacteria bacterium RIFCSPLOWO2_02_FULL_44_20</name>
    <dbReference type="NCBI Taxonomy" id="1798460"/>
    <lineage>
        <taxon>Bacteria</taxon>
        <taxon>Candidatus Jacksoniibacteriota</taxon>
    </lineage>
</organism>